<dbReference type="Proteomes" id="UP001152885">
    <property type="component" value="Unassembled WGS sequence"/>
</dbReference>
<feature type="region of interest" description="Disordered" evidence="1">
    <location>
        <begin position="40"/>
        <end position="70"/>
    </location>
</feature>
<comment type="caution">
    <text evidence="2">The sequence shown here is derived from an EMBL/GenBank/DDBJ whole genome shotgun (WGS) entry which is preliminary data.</text>
</comment>
<organism evidence="2 3">
    <name type="scientific">Candida verbasci</name>
    <dbReference type="NCBI Taxonomy" id="1227364"/>
    <lineage>
        <taxon>Eukaryota</taxon>
        <taxon>Fungi</taxon>
        <taxon>Dikarya</taxon>
        <taxon>Ascomycota</taxon>
        <taxon>Saccharomycotina</taxon>
        <taxon>Pichiomycetes</taxon>
        <taxon>Debaryomycetaceae</taxon>
        <taxon>Candida/Lodderomyces clade</taxon>
        <taxon>Candida</taxon>
    </lineage>
</organism>
<proteinExistence type="predicted"/>
<reference evidence="2" key="1">
    <citation type="submission" date="2022-12" db="EMBL/GenBank/DDBJ databases">
        <authorList>
            <person name="Brejova B."/>
        </authorList>
    </citation>
    <scope>NUCLEOTIDE SEQUENCE</scope>
</reference>
<evidence type="ECO:0000313" key="3">
    <source>
        <dbReference type="Proteomes" id="UP001152885"/>
    </source>
</evidence>
<protein>
    <submittedName>
        <fullName evidence="2">Uncharacterized protein</fullName>
    </submittedName>
</protein>
<dbReference type="OrthoDB" id="4076777at2759"/>
<keyword evidence="3" id="KW-1185">Reference proteome</keyword>
<dbReference type="AlphaFoldDB" id="A0A9W4U0R2"/>
<evidence type="ECO:0000313" key="2">
    <source>
        <dbReference type="EMBL" id="CAI5760060.1"/>
    </source>
</evidence>
<evidence type="ECO:0000256" key="1">
    <source>
        <dbReference type="SAM" id="MobiDB-lite"/>
    </source>
</evidence>
<sequence>MFKNRYSFSLRTFKTSSILFKDEKTKALLKNLGLDLQKGDINHQRDHREDEDKNTNNHNELDTEDLPSNNETINKLNHMYDEYESFASMSSKNLLFQIALDGDGPFMSFVSNHWLDRKKLLRNLPNKIDVFNQEDMAKVEHIYKELSKLDSDPNLHERYLKEYFNDYTNIMINATEAAKSLDSKFKSIRRKENLLSQMRKSLTDLIDEKITNYNVVGFDKSLMGMPLRNTSKLLPKELVQDLQFKDNIIELKKFDVNVSLGMDPFDRSKNIDPKKNLTVKEIQEKNSNGIYHHDSSNSIIQRQQAGYKLLSNRLNLPKQFIKVDNIINFKRIEIDRKLVQRLEKEVNIIKKTLEDEISTSVPTNTFLLEPHKNIYLKTNEYLLCEFENNIDGTWYKYKQFNYLPNYSTILPFTVSTKRRLKNHLIKIFLINIQNQIDTLLLLKYQELPEMTKFKSTLMNNIKNTIKFRLWRYFSNQQNQNSKFYDAILFKPFTDRCFKRIYWVSKPFKFGLRKSNMNLHLTEIQ</sequence>
<name>A0A9W4U0R2_9ASCO</name>
<feature type="compositionally biased region" description="Basic and acidic residues" evidence="1">
    <location>
        <begin position="40"/>
        <end position="61"/>
    </location>
</feature>
<gene>
    <name evidence="2" type="ORF">CANVERA_P4572</name>
</gene>
<dbReference type="EMBL" id="CANTUO010000005">
    <property type="protein sequence ID" value="CAI5760060.1"/>
    <property type="molecule type" value="Genomic_DNA"/>
</dbReference>
<accession>A0A9W4U0R2</accession>